<accession>U7QCV1</accession>
<reference evidence="1 2" key="1">
    <citation type="journal article" date="2013" name="Front. Microbiol.">
        <title>Comparative genomic analyses of the cyanobacterium, Lyngbya aestuarii BL J, a powerful hydrogen producer.</title>
        <authorList>
            <person name="Kothari A."/>
            <person name="Vaughn M."/>
            <person name="Garcia-Pichel F."/>
        </authorList>
    </citation>
    <scope>NUCLEOTIDE SEQUENCE [LARGE SCALE GENOMIC DNA]</scope>
    <source>
        <strain evidence="1 2">BL J</strain>
    </source>
</reference>
<comment type="caution">
    <text evidence="1">The sequence shown here is derived from an EMBL/GenBank/DDBJ whole genome shotgun (WGS) entry which is preliminary data.</text>
</comment>
<dbReference type="AlphaFoldDB" id="U7QCV1"/>
<gene>
    <name evidence="1" type="ORF">M595_5500</name>
</gene>
<evidence type="ECO:0000313" key="1">
    <source>
        <dbReference type="EMBL" id="ERT04541.1"/>
    </source>
</evidence>
<dbReference type="Proteomes" id="UP000017127">
    <property type="component" value="Unassembled WGS sequence"/>
</dbReference>
<dbReference type="RefSeq" id="WP_023069179.1">
    <property type="nucleotide sequence ID" value="NZ_AUZM01000091.1"/>
</dbReference>
<name>U7QCV1_9CYAN</name>
<dbReference type="OrthoDB" id="487454at2"/>
<sequence length="98" mass="10533">MKIADLNHLETVEANVTGGITNKYAKTVLSFDEYVDIDKYFTAKADVKGNLAFAEADAAAFGNDSASNALSETYTDEYTSISTATSASATGKSYGYWY</sequence>
<protein>
    <submittedName>
        <fullName evidence="1">Uncharacterized protein</fullName>
    </submittedName>
</protein>
<proteinExistence type="predicted"/>
<dbReference type="EMBL" id="AUZM01000091">
    <property type="protein sequence ID" value="ERT04541.1"/>
    <property type="molecule type" value="Genomic_DNA"/>
</dbReference>
<evidence type="ECO:0000313" key="2">
    <source>
        <dbReference type="Proteomes" id="UP000017127"/>
    </source>
</evidence>
<organism evidence="1 2">
    <name type="scientific">Lyngbya aestuarii BL J</name>
    <dbReference type="NCBI Taxonomy" id="1348334"/>
    <lineage>
        <taxon>Bacteria</taxon>
        <taxon>Bacillati</taxon>
        <taxon>Cyanobacteriota</taxon>
        <taxon>Cyanophyceae</taxon>
        <taxon>Oscillatoriophycideae</taxon>
        <taxon>Oscillatoriales</taxon>
        <taxon>Microcoleaceae</taxon>
        <taxon>Lyngbya</taxon>
    </lineage>
</organism>
<keyword evidence="2" id="KW-1185">Reference proteome</keyword>